<dbReference type="AlphaFoldDB" id="A0AAV6MJ85"/>
<evidence type="ECO:0000259" key="3">
    <source>
        <dbReference type="Pfam" id="PF25819"/>
    </source>
</evidence>
<evidence type="ECO:0000259" key="2">
    <source>
        <dbReference type="Pfam" id="PF25608"/>
    </source>
</evidence>
<dbReference type="PANTHER" id="PTHR31521:SF2">
    <property type="entry name" value="EXPRESSED PROTEIN"/>
    <property type="match status" value="1"/>
</dbReference>
<name>A0AAV6MJ85_9ROSI</name>
<evidence type="ECO:0000313" key="4">
    <source>
        <dbReference type="EMBL" id="KAG6581525.1"/>
    </source>
</evidence>
<gene>
    <name evidence="4" type="primary">NAL1</name>
    <name evidence="4" type="ORF">SDJN03_21527</name>
</gene>
<dbReference type="EMBL" id="JAGKQH010000014">
    <property type="protein sequence ID" value="KAG6581525.1"/>
    <property type="molecule type" value="Genomic_DNA"/>
</dbReference>
<protein>
    <submittedName>
        <fullName evidence="4">Protein NARROW LEAF 1</fullName>
    </submittedName>
</protein>
<keyword evidence="5" id="KW-1185">Reference proteome</keyword>
<dbReference type="InterPro" id="IPR057906">
    <property type="entry name" value="Nal1"/>
</dbReference>
<feature type="domain" description="Nal1 N-terminal" evidence="2">
    <location>
        <begin position="106"/>
        <end position="185"/>
    </location>
</feature>
<evidence type="ECO:0000256" key="1">
    <source>
        <dbReference type="SAM" id="MobiDB-lite"/>
    </source>
</evidence>
<feature type="non-terminal residue" evidence="4">
    <location>
        <position position="1"/>
    </location>
</feature>
<dbReference type="Pfam" id="PF25819">
    <property type="entry name" value="Nal1_C"/>
    <property type="match status" value="1"/>
</dbReference>
<feature type="domain" description="Nal1 C-terminal" evidence="3">
    <location>
        <begin position="198"/>
        <end position="355"/>
    </location>
</feature>
<dbReference type="Proteomes" id="UP000685013">
    <property type="component" value="Chromosome 14"/>
</dbReference>
<proteinExistence type="predicted"/>
<feature type="compositionally biased region" description="Polar residues" evidence="1">
    <location>
        <begin position="561"/>
        <end position="570"/>
    </location>
</feature>
<dbReference type="PANTHER" id="PTHR31521">
    <property type="entry name" value="EXPRESSED PROTEIN"/>
    <property type="match status" value="1"/>
</dbReference>
<accession>A0AAV6MJ85</accession>
<dbReference type="InterPro" id="IPR057904">
    <property type="entry name" value="Nal1_C"/>
</dbReference>
<organism evidence="4 5">
    <name type="scientific">Cucurbita argyrosperma subsp. sororia</name>
    <dbReference type="NCBI Taxonomy" id="37648"/>
    <lineage>
        <taxon>Eukaryota</taxon>
        <taxon>Viridiplantae</taxon>
        <taxon>Streptophyta</taxon>
        <taxon>Embryophyta</taxon>
        <taxon>Tracheophyta</taxon>
        <taxon>Spermatophyta</taxon>
        <taxon>Magnoliopsida</taxon>
        <taxon>eudicotyledons</taxon>
        <taxon>Gunneridae</taxon>
        <taxon>Pentapetalae</taxon>
        <taxon>rosids</taxon>
        <taxon>fabids</taxon>
        <taxon>Cucurbitales</taxon>
        <taxon>Cucurbitaceae</taxon>
        <taxon>Cucurbiteae</taxon>
        <taxon>Cucurbita</taxon>
    </lineage>
</organism>
<evidence type="ECO:0000313" key="5">
    <source>
        <dbReference type="Proteomes" id="UP000685013"/>
    </source>
</evidence>
<reference evidence="4 5" key="1">
    <citation type="journal article" date="2021" name="Hortic Res">
        <title>The domestication of Cucurbita argyrosperma as revealed by the genome of its wild relative.</title>
        <authorList>
            <person name="Barrera-Redondo J."/>
            <person name="Sanchez-de la Vega G."/>
            <person name="Aguirre-Liguori J.A."/>
            <person name="Castellanos-Morales G."/>
            <person name="Gutierrez-Guerrero Y.T."/>
            <person name="Aguirre-Dugua X."/>
            <person name="Aguirre-Planter E."/>
            <person name="Tenaillon M.I."/>
            <person name="Lira-Saade R."/>
            <person name="Eguiarte L.E."/>
        </authorList>
    </citation>
    <scope>NUCLEOTIDE SEQUENCE [LARGE SCALE GENOMIC DNA]</scope>
    <source>
        <strain evidence="4">JBR-2021</strain>
    </source>
</reference>
<sequence length="570" mass="62078">MKTINALSAITAPPLPIDFNVSLLVIGELKDGQDKTGFNHLNMPSSSPSPSQCFAPGSQLSETNAAYFSWPTSSRLNDAAEDRANYFGNLQKGVLPEILGRLPTGQRATTLLELMTIRAFHSKILRRFSLGTAIGFRIQKGMLTDIPAIIVFVARKVHRQWLSDVQCLPAALEGPGGIWCDVDVVEFSYYGAPAATPKEEVYTELVDGLRGSDPTIGSGSQVASQETYGTLGAIVKSRTGTQQVGFLTNRHVAVDLDYPSQKMFHPLPPSLGPGVYLGAVERATSFITDDVWYGIFAGTNPETFVRADGAFIPFAEDFNMNNVITFVKGVGEIGDVNKIDLQSPINSLIGRKVIKTFDLEGDSGSLILLTGLDEEKPRPVGIIWGGTANRGRLKLKVGQPPENWTSGVDLGRLLDLLELDLITTNDGLQVHEQRNNSVGGIDSTVAESCFDRMPLTYRLKENSEPLGLSVQRISPEGESSQGLISPFKDAALQIENGFEITPSVELQFIPRLASSSHLHQKNEERQELKNLSTLRNGYDGEVSVSLRLGEPEAKRRKHLDSLSSIKESSP</sequence>
<comment type="caution">
    <text evidence="4">The sequence shown here is derived from an EMBL/GenBank/DDBJ whole genome shotgun (WGS) entry which is preliminary data.</text>
</comment>
<dbReference type="InterPro" id="IPR057905">
    <property type="entry name" value="Nal1_N"/>
</dbReference>
<feature type="region of interest" description="Disordered" evidence="1">
    <location>
        <begin position="549"/>
        <end position="570"/>
    </location>
</feature>
<dbReference type="Pfam" id="PF25608">
    <property type="entry name" value="NAL1_N"/>
    <property type="match status" value="1"/>
</dbReference>